<protein>
    <submittedName>
        <fullName evidence="1">Uncharacterized protein</fullName>
    </submittedName>
</protein>
<name>A0AAV7J8H0_COTGL</name>
<evidence type="ECO:0000313" key="1">
    <source>
        <dbReference type="EMBL" id="KAH0567642.1"/>
    </source>
</evidence>
<sequence>MGIVKGWWIQEREKSSIVMTCPAQEPVGTKAPTFTGEMKGWMVEKLKDSTIVMSCPAQAYPVPAFRKAPAFTGDIKASGWLVNKRLNSTLAMPCPAQEPVGSKAPAFIGELRGGWKAKSANTSVVMSCPAQEPVGSKAPSIQGEEGTSMKRRGGTDIVIPCYGQGYPVPNFRACWKQSSFNPRRRTELYEATWWHQHRDTMSWSRLPCPCFQIRSRYWVALKRVFYVMPKHFPNQRSEPVGTKAPSILGEKGSLMERKVDSNIVILCQAQAYPVPTFR</sequence>
<reference evidence="1 2" key="1">
    <citation type="journal article" date="2021" name="J. Hered.">
        <title>A chromosome-level genome assembly of the parasitoid wasp, Cotesia glomerata (Hymenoptera: Braconidae).</title>
        <authorList>
            <person name="Pinto B.J."/>
            <person name="Weis J.J."/>
            <person name="Gamble T."/>
            <person name="Ode P.J."/>
            <person name="Paul R."/>
            <person name="Zaspel J.M."/>
        </authorList>
    </citation>
    <scope>NUCLEOTIDE SEQUENCE [LARGE SCALE GENOMIC DNA]</scope>
    <source>
        <strain evidence="1">CgM1</strain>
    </source>
</reference>
<gene>
    <name evidence="1" type="ORF">KQX54_011185</name>
</gene>
<proteinExistence type="predicted"/>
<comment type="caution">
    <text evidence="1">The sequence shown here is derived from an EMBL/GenBank/DDBJ whole genome shotgun (WGS) entry which is preliminary data.</text>
</comment>
<keyword evidence="2" id="KW-1185">Reference proteome</keyword>
<dbReference type="AlphaFoldDB" id="A0AAV7J8H0"/>
<dbReference type="Proteomes" id="UP000826195">
    <property type="component" value="Unassembled WGS sequence"/>
</dbReference>
<dbReference type="EMBL" id="JAHXZJ010000001">
    <property type="protein sequence ID" value="KAH0567642.1"/>
    <property type="molecule type" value="Genomic_DNA"/>
</dbReference>
<organism evidence="1 2">
    <name type="scientific">Cotesia glomerata</name>
    <name type="common">Lepidopteran parasitic wasp</name>
    <name type="synonym">Apanteles glomeratus</name>
    <dbReference type="NCBI Taxonomy" id="32391"/>
    <lineage>
        <taxon>Eukaryota</taxon>
        <taxon>Metazoa</taxon>
        <taxon>Ecdysozoa</taxon>
        <taxon>Arthropoda</taxon>
        <taxon>Hexapoda</taxon>
        <taxon>Insecta</taxon>
        <taxon>Pterygota</taxon>
        <taxon>Neoptera</taxon>
        <taxon>Endopterygota</taxon>
        <taxon>Hymenoptera</taxon>
        <taxon>Apocrita</taxon>
        <taxon>Ichneumonoidea</taxon>
        <taxon>Braconidae</taxon>
        <taxon>Microgastrinae</taxon>
        <taxon>Cotesia</taxon>
    </lineage>
</organism>
<accession>A0AAV7J8H0</accession>
<evidence type="ECO:0000313" key="2">
    <source>
        <dbReference type="Proteomes" id="UP000826195"/>
    </source>
</evidence>